<dbReference type="PANTHER" id="PTHR45638">
    <property type="entry name" value="CYCLIC NUCLEOTIDE-GATED CATION CHANNEL SUBUNIT A"/>
    <property type="match status" value="1"/>
</dbReference>
<proteinExistence type="predicted"/>
<evidence type="ECO:0000256" key="2">
    <source>
        <dbReference type="SAM" id="MobiDB-lite"/>
    </source>
</evidence>
<dbReference type="SUPFAM" id="SSF51206">
    <property type="entry name" value="cAMP-binding domain-like"/>
    <property type="match status" value="1"/>
</dbReference>
<dbReference type="CDD" id="cd00038">
    <property type="entry name" value="CAP_ED"/>
    <property type="match status" value="1"/>
</dbReference>
<dbReference type="Gene3D" id="2.60.120.10">
    <property type="entry name" value="Jelly Rolls"/>
    <property type="match status" value="1"/>
</dbReference>
<evidence type="ECO:0000313" key="4">
    <source>
        <dbReference type="EMBL" id="WLD57104.1"/>
    </source>
</evidence>
<dbReference type="GO" id="GO:0044877">
    <property type="term" value="F:protein-containing complex binding"/>
    <property type="evidence" value="ECO:0007669"/>
    <property type="project" value="TreeGrafter"/>
</dbReference>
<dbReference type="PROSITE" id="PS50042">
    <property type="entry name" value="CNMP_BINDING_3"/>
    <property type="match status" value="1"/>
</dbReference>
<protein>
    <submittedName>
        <fullName evidence="4">Cyclic nucleotide-binding domain-containing protein</fullName>
    </submittedName>
</protein>
<feature type="domain" description="Cyclic nucleotide-binding" evidence="3">
    <location>
        <begin position="50"/>
        <end position="120"/>
    </location>
</feature>
<dbReference type="GO" id="GO:0005221">
    <property type="term" value="F:intracellularly cyclic nucleotide-activated monoatomic cation channel activity"/>
    <property type="evidence" value="ECO:0007669"/>
    <property type="project" value="InterPro"/>
</dbReference>
<feature type="compositionally biased region" description="Acidic residues" evidence="2">
    <location>
        <begin position="180"/>
        <end position="191"/>
    </location>
</feature>
<organism evidence="4">
    <name type="scientific">Salinispirillum sp. LH 10-3-1</name>
    <dbReference type="NCBI Taxonomy" id="2952525"/>
    <lineage>
        <taxon>Bacteria</taxon>
        <taxon>Pseudomonadati</taxon>
        <taxon>Pseudomonadota</taxon>
        <taxon>Gammaproteobacteria</taxon>
        <taxon>Oceanospirillales</taxon>
        <taxon>Saccharospirillaceae</taxon>
        <taxon>Salinispirillum</taxon>
    </lineage>
</organism>
<name>A0AB38YDG9_9GAMM</name>
<dbReference type="RefSeq" id="WP_304994391.1">
    <property type="nucleotide sequence ID" value="NZ_CP101717.1"/>
</dbReference>
<keyword evidence="1" id="KW-0406">Ion transport</keyword>
<feature type="region of interest" description="Disordered" evidence="2">
    <location>
        <begin position="147"/>
        <end position="191"/>
    </location>
</feature>
<dbReference type="EMBL" id="CP101717">
    <property type="protein sequence ID" value="WLD57104.1"/>
    <property type="molecule type" value="Genomic_DNA"/>
</dbReference>
<dbReference type="SMART" id="SM00100">
    <property type="entry name" value="cNMP"/>
    <property type="match status" value="1"/>
</dbReference>
<keyword evidence="1" id="KW-0407">Ion channel</keyword>
<dbReference type="InterPro" id="IPR000595">
    <property type="entry name" value="cNMP-bd_dom"/>
</dbReference>
<keyword evidence="1" id="KW-0813">Transport</keyword>
<reference evidence="4" key="1">
    <citation type="submission" date="2022-07" db="EMBL/GenBank/DDBJ databases">
        <title>Complete genome sequence of Salinispirillum sp. LH10-3-1 capable of multiple carbohydrate inversion isolated from a soda lake.</title>
        <authorList>
            <person name="Liu J."/>
            <person name="Zhai Y."/>
            <person name="Zhang H."/>
            <person name="Yang H."/>
            <person name="Qu J."/>
            <person name="Li J."/>
        </authorList>
    </citation>
    <scope>NUCLEOTIDE SEQUENCE</scope>
    <source>
        <strain evidence="4">LH 10-3-1</strain>
    </source>
</reference>
<sequence>MQLVEHLTQKQVLTIMSRVKFFKRFSTADCLLMLDKSTQLIACREGEWVLMQDDEKDRALYVLLTGELEVWKDDIRVGDIKPGHCFGEVSFLTKNARTSSIKCLTNAVVFRLQRKALTEFPIHIREKIKDNIIMLLLDRVKQGSQFREPAAVPPGESPFVEQGDHGDTESSAAPENVWDSLDDDLGMAEDI</sequence>
<dbReference type="InterPro" id="IPR050866">
    <property type="entry name" value="CNG_cation_channel"/>
</dbReference>
<evidence type="ECO:0000256" key="1">
    <source>
        <dbReference type="ARBA" id="ARBA00023286"/>
    </source>
</evidence>
<accession>A0AB38YDG9</accession>
<evidence type="ECO:0000259" key="3">
    <source>
        <dbReference type="PROSITE" id="PS50042"/>
    </source>
</evidence>
<dbReference type="Pfam" id="PF00027">
    <property type="entry name" value="cNMP_binding"/>
    <property type="match status" value="1"/>
</dbReference>
<dbReference type="AlphaFoldDB" id="A0AB38YDG9"/>
<dbReference type="InterPro" id="IPR018490">
    <property type="entry name" value="cNMP-bd_dom_sf"/>
</dbReference>
<gene>
    <name evidence="4" type="ORF">NFC81_10240</name>
</gene>
<dbReference type="PANTHER" id="PTHR45638:SF11">
    <property type="entry name" value="CYCLIC NUCLEOTIDE-GATED CATION CHANNEL SUBUNIT A"/>
    <property type="match status" value="1"/>
</dbReference>
<keyword evidence="1" id="KW-1071">Ligand-gated ion channel</keyword>
<dbReference type="InterPro" id="IPR014710">
    <property type="entry name" value="RmlC-like_jellyroll"/>
</dbReference>